<organism evidence="2">
    <name type="scientific">uncultured Caudovirales phage</name>
    <dbReference type="NCBI Taxonomy" id="2100421"/>
    <lineage>
        <taxon>Viruses</taxon>
        <taxon>Duplodnaviria</taxon>
        <taxon>Heunggongvirae</taxon>
        <taxon>Uroviricota</taxon>
        <taxon>Caudoviricetes</taxon>
        <taxon>Peduoviridae</taxon>
        <taxon>Maltschvirus</taxon>
        <taxon>Maltschvirus maltsch</taxon>
    </lineage>
</organism>
<gene>
    <name evidence="2" type="ORF">UFOVP1290_557</name>
</gene>
<dbReference type="EMBL" id="LR797252">
    <property type="protein sequence ID" value="CAB4197037.1"/>
    <property type="molecule type" value="Genomic_DNA"/>
</dbReference>
<evidence type="ECO:0000313" key="2">
    <source>
        <dbReference type="EMBL" id="CAB4197037.1"/>
    </source>
</evidence>
<evidence type="ECO:0000256" key="1">
    <source>
        <dbReference type="SAM" id="MobiDB-lite"/>
    </source>
</evidence>
<reference evidence="2" key="1">
    <citation type="submission" date="2020-05" db="EMBL/GenBank/DDBJ databases">
        <authorList>
            <person name="Chiriac C."/>
            <person name="Salcher M."/>
            <person name="Ghai R."/>
            <person name="Kavagutti S V."/>
        </authorList>
    </citation>
    <scope>NUCLEOTIDE SEQUENCE</scope>
</reference>
<feature type="compositionally biased region" description="Polar residues" evidence="1">
    <location>
        <begin position="45"/>
        <end position="55"/>
    </location>
</feature>
<proteinExistence type="predicted"/>
<protein>
    <submittedName>
        <fullName evidence="2">Uncharacterized protein</fullName>
    </submittedName>
</protein>
<feature type="region of interest" description="Disordered" evidence="1">
    <location>
        <begin position="45"/>
        <end position="66"/>
    </location>
</feature>
<name>A0A6J5RRX7_9CAUD</name>
<sequence length="228" mass="25684">MSNNVKLYKNSERNKPENYKEYVPQYKLRGIQPEDFKSSVVVSSNQMLDKQTSDNPRMRAPGTRQPYAEVVQSPIGKGPVPNVGNNMEHAWSGVDNSVFDDVFQDIDPSHPMIDNNDYVSDEALGVNEEKQMKFHKEEDTLDVVPSSLKEISAKDTDSLISILENSIDNEYILLIHGTPLYAGSLNEVQEQCKLFVFGQHELCNGKPISVTDVIVIKRVPIKIGLFLE</sequence>
<accession>A0A6J5RRX7</accession>